<dbReference type="InterPro" id="IPR036196">
    <property type="entry name" value="Ptyr_pPase_sf"/>
</dbReference>
<sequence length="38" mass="4472">MDKPWRMYFLCVHNVCRSQMAEEAFARDFVGDKMNSSA</sequence>
<feature type="domain" description="Phosphotyrosine protein phosphatase I" evidence="1">
    <location>
        <begin position="8"/>
        <end position="30"/>
    </location>
</feature>
<evidence type="ECO:0000259" key="1">
    <source>
        <dbReference type="Pfam" id="PF01451"/>
    </source>
</evidence>
<dbReference type="Pfam" id="PF01451">
    <property type="entry name" value="LMWPc"/>
    <property type="match status" value="1"/>
</dbReference>
<name>A0A972GQ75_9BACL</name>
<reference evidence="2" key="1">
    <citation type="submission" date="2019-10" db="EMBL/GenBank/DDBJ databases">
        <title>Description of Paenibacillus glebae sp. nov.</title>
        <authorList>
            <person name="Carlier A."/>
            <person name="Qi S."/>
        </authorList>
    </citation>
    <scope>NUCLEOTIDE SEQUENCE</scope>
    <source>
        <strain evidence="2">LMG 31456</strain>
    </source>
</reference>
<dbReference type="Gene3D" id="3.40.50.2300">
    <property type="match status" value="1"/>
</dbReference>
<gene>
    <name evidence="2" type="ORF">GC093_14285</name>
</gene>
<keyword evidence="3" id="KW-1185">Reference proteome</keyword>
<dbReference type="AlphaFoldDB" id="A0A972GQ75"/>
<protein>
    <recommendedName>
        <fullName evidence="1">Phosphotyrosine protein phosphatase I domain-containing protein</fullName>
    </recommendedName>
</protein>
<comment type="caution">
    <text evidence="2">The sequence shown here is derived from an EMBL/GenBank/DDBJ whole genome shotgun (WGS) entry which is preliminary data.</text>
</comment>
<proteinExistence type="predicted"/>
<dbReference type="RefSeq" id="WP_171652568.1">
    <property type="nucleotide sequence ID" value="NZ_WHOD01000055.1"/>
</dbReference>
<dbReference type="EMBL" id="WHOD01000055">
    <property type="protein sequence ID" value="NOU94378.1"/>
    <property type="molecule type" value="Genomic_DNA"/>
</dbReference>
<accession>A0A972GQ75</accession>
<organism evidence="2 3">
    <name type="scientific">Paenibacillus foliorum</name>
    <dbReference type="NCBI Taxonomy" id="2654974"/>
    <lineage>
        <taxon>Bacteria</taxon>
        <taxon>Bacillati</taxon>
        <taxon>Bacillota</taxon>
        <taxon>Bacilli</taxon>
        <taxon>Bacillales</taxon>
        <taxon>Paenibacillaceae</taxon>
        <taxon>Paenibacillus</taxon>
    </lineage>
</organism>
<evidence type="ECO:0000313" key="3">
    <source>
        <dbReference type="Proteomes" id="UP000641588"/>
    </source>
</evidence>
<dbReference type="InterPro" id="IPR023485">
    <property type="entry name" value="Ptyr_pPase"/>
</dbReference>
<evidence type="ECO:0000313" key="2">
    <source>
        <dbReference type="EMBL" id="NOU94378.1"/>
    </source>
</evidence>
<dbReference type="SUPFAM" id="SSF52788">
    <property type="entry name" value="Phosphotyrosine protein phosphatases I"/>
    <property type="match status" value="1"/>
</dbReference>
<dbReference type="Proteomes" id="UP000641588">
    <property type="component" value="Unassembled WGS sequence"/>
</dbReference>